<keyword evidence="1" id="KW-0812">Transmembrane</keyword>
<dbReference type="AlphaFoldDB" id="A0A544STR9"/>
<proteinExistence type="predicted"/>
<reference evidence="2 3" key="1">
    <citation type="submission" date="2019-05" db="EMBL/GenBank/DDBJ databases">
        <title>Psychrobacillus vulpis sp. nov., a new species isolated from feces of a red fox that inhabits in The Tablas de Daimiel Natural Park, Albacete, Spain.</title>
        <authorList>
            <person name="Rodriguez M."/>
            <person name="Reina J.C."/>
            <person name="Bejar V."/>
            <person name="Llamas I."/>
        </authorList>
    </citation>
    <scope>NUCLEOTIDE SEQUENCE [LARGE SCALE GENOMIC DNA]</scope>
    <source>
        <strain evidence="2 3">NHI-2</strain>
    </source>
</reference>
<evidence type="ECO:0000313" key="3">
    <source>
        <dbReference type="Proteomes" id="UP000318937"/>
    </source>
</evidence>
<dbReference type="RefSeq" id="WP_142608508.1">
    <property type="nucleotide sequence ID" value="NZ_VDGG01000044.1"/>
</dbReference>
<evidence type="ECO:0000256" key="1">
    <source>
        <dbReference type="SAM" id="Phobius"/>
    </source>
</evidence>
<protein>
    <submittedName>
        <fullName evidence="2">Uncharacterized protein</fullName>
    </submittedName>
</protein>
<gene>
    <name evidence="2" type="ORF">FG383_16560</name>
</gene>
<dbReference type="OrthoDB" id="2426546at2"/>
<dbReference type="EMBL" id="VDGG01000044">
    <property type="protein sequence ID" value="TQR08558.1"/>
    <property type="molecule type" value="Genomic_DNA"/>
</dbReference>
<keyword evidence="3" id="KW-1185">Reference proteome</keyword>
<sequence length="68" mass="7859">MSWGLLSSVMITIVATQKVYTFFTWSLPLSAVFHLLFPTSKLLIVVLSLAQYLIFYVHVRKHVTDEEE</sequence>
<keyword evidence="1" id="KW-1133">Transmembrane helix</keyword>
<organism evidence="2 3">
    <name type="scientific">Psychrobacillus soli</name>
    <dbReference type="NCBI Taxonomy" id="1543965"/>
    <lineage>
        <taxon>Bacteria</taxon>
        <taxon>Bacillati</taxon>
        <taxon>Bacillota</taxon>
        <taxon>Bacilli</taxon>
        <taxon>Bacillales</taxon>
        <taxon>Bacillaceae</taxon>
        <taxon>Psychrobacillus</taxon>
    </lineage>
</organism>
<feature type="transmembrane region" description="Helical" evidence="1">
    <location>
        <begin position="31"/>
        <end position="55"/>
    </location>
</feature>
<evidence type="ECO:0000313" key="2">
    <source>
        <dbReference type="EMBL" id="TQR08558.1"/>
    </source>
</evidence>
<dbReference type="Proteomes" id="UP000318937">
    <property type="component" value="Unassembled WGS sequence"/>
</dbReference>
<name>A0A544STR9_9BACI</name>
<accession>A0A544STR9</accession>
<keyword evidence="1" id="KW-0472">Membrane</keyword>
<comment type="caution">
    <text evidence="2">The sequence shown here is derived from an EMBL/GenBank/DDBJ whole genome shotgun (WGS) entry which is preliminary data.</text>
</comment>